<gene>
    <name evidence="13" type="ORF">BSAL_09565</name>
</gene>
<feature type="region of interest" description="Disordered" evidence="9">
    <location>
        <begin position="1"/>
        <end position="38"/>
    </location>
</feature>
<evidence type="ECO:0000256" key="4">
    <source>
        <dbReference type="ARBA" id="ARBA00022692"/>
    </source>
</evidence>
<dbReference type="SUPFAM" id="SSF90123">
    <property type="entry name" value="ABC transporter transmembrane region"/>
    <property type="match status" value="2"/>
</dbReference>
<keyword evidence="14" id="KW-1185">Reference proteome</keyword>
<keyword evidence="7 10" id="KW-1133">Transmembrane helix</keyword>
<dbReference type="PANTHER" id="PTHR43394:SF27">
    <property type="entry name" value="ATP-DEPENDENT TRANSLOCASE ABCB1-LIKE"/>
    <property type="match status" value="1"/>
</dbReference>
<dbReference type="InterPro" id="IPR036640">
    <property type="entry name" value="ABC1_TM_sf"/>
</dbReference>
<keyword evidence="6" id="KW-0067">ATP-binding</keyword>
<evidence type="ECO:0000256" key="3">
    <source>
        <dbReference type="ARBA" id="ARBA00022448"/>
    </source>
</evidence>
<dbReference type="InterPro" id="IPR011527">
    <property type="entry name" value="ABC1_TM_dom"/>
</dbReference>
<dbReference type="GO" id="GO:0005524">
    <property type="term" value="F:ATP binding"/>
    <property type="evidence" value="ECO:0007669"/>
    <property type="project" value="UniProtKB-KW"/>
</dbReference>
<feature type="transmembrane region" description="Helical" evidence="10">
    <location>
        <begin position="99"/>
        <end position="126"/>
    </location>
</feature>
<organism evidence="13 14">
    <name type="scientific">Bodo saltans</name>
    <name type="common">Flagellated protozoan</name>
    <dbReference type="NCBI Taxonomy" id="75058"/>
    <lineage>
        <taxon>Eukaryota</taxon>
        <taxon>Discoba</taxon>
        <taxon>Euglenozoa</taxon>
        <taxon>Kinetoplastea</taxon>
        <taxon>Metakinetoplastina</taxon>
        <taxon>Eubodonida</taxon>
        <taxon>Bodonidae</taxon>
        <taxon>Bodo</taxon>
    </lineage>
</organism>
<dbReference type="InterPro" id="IPR003439">
    <property type="entry name" value="ABC_transporter-like_ATP-bd"/>
</dbReference>
<dbReference type="Gene3D" id="3.40.50.300">
    <property type="entry name" value="P-loop containing nucleotide triphosphate hydrolases"/>
    <property type="match status" value="2"/>
</dbReference>
<keyword evidence="4 10" id="KW-0812">Transmembrane</keyword>
<dbReference type="PROSITE" id="PS50893">
    <property type="entry name" value="ABC_TRANSPORTER_2"/>
    <property type="match status" value="2"/>
</dbReference>
<dbReference type="GO" id="GO:0015421">
    <property type="term" value="F:ABC-type oligopeptide transporter activity"/>
    <property type="evidence" value="ECO:0007669"/>
    <property type="project" value="TreeGrafter"/>
</dbReference>
<dbReference type="PROSITE" id="PS00211">
    <property type="entry name" value="ABC_TRANSPORTER_1"/>
    <property type="match status" value="2"/>
</dbReference>
<evidence type="ECO:0000313" key="14">
    <source>
        <dbReference type="Proteomes" id="UP000051952"/>
    </source>
</evidence>
<comment type="subcellular location">
    <subcellularLocation>
        <location evidence="1">Membrane</location>
        <topology evidence="1">Multi-pass membrane protein</topology>
    </subcellularLocation>
</comment>
<evidence type="ECO:0000256" key="9">
    <source>
        <dbReference type="SAM" id="MobiDB-lite"/>
    </source>
</evidence>
<dbReference type="AlphaFoldDB" id="A0A0S4JDP8"/>
<dbReference type="CDD" id="cd03249">
    <property type="entry name" value="ABC_MTABC3_MDL1_MDL2"/>
    <property type="match status" value="1"/>
</dbReference>
<dbReference type="Pfam" id="PF00005">
    <property type="entry name" value="ABC_tran"/>
    <property type="match status" value="2"/>
</dbReference>
<evidence type="ECO:0000256" key="2">
    <source>
        <dbReference type="ARBA" id="ARBA00007577"/>
    </source>
</evidence>
<protein>
    <submittedName>
        <fullName evidence="13">ABC transporter, putative</fullName>
    </submittedName>
</protein>
<feature type="transmembrane region" description="Helical" evidence="10">
    <location>
        <begin position="285"/>
        <end position="306"/>
    </location>
</feature>
<dbReference type="GO" id="GO:0090374">
    <property type="term" value="P:oligopeptide export from mitochondrion"/>
    <property type="evidence" value="ECO:0007669"/>
    <property type="project" value="TreeGrafter"/>
</dbReference>
<dbReference type="EMBL" id="CYKH01001489">
    <property type="protein sequence ID" value="CUG87307.1"/>
    <property type="molecule type" value="Genomic_DNA"/>
</dbReference>
<dbReference type="FunFam" id="3.40.50.300:FF:000836">
    <property type="entry name" value="ABC transporter B family member 25"/>
    <property type="match status" value="2"/>
</dbReference>
<evidence type="ECO:0000256" key="7">
    <source>
        <dbReference type="ARBA" id="ARBA00022989"/>
    </source>
</evidence>
<dbReference type="InterPro" id="IPR003593">
    <property type="entry name" value="AAA+_ATPase"/>
</dbReference>
<dbReference type="CDD" id="cd18578">
    <property type="entry name" value="ABC_6TM_Pgp_ABCB1_D2_like"/>
    <property type="match status" value="1"/>
</dbReference>
<feature type="domain" description="ABC transporter" evidence="11">
    <location>
        <begin position="376"/>
        <end position="621"/>
    </location>
</feature>
<sequence>MSVTVLPQSGHEPVSNAGPPSPPLVGDDVVKKSEESEPMVSPKDVFRYADNIDKALMAVGTFTAFTAGAGMPAFSFVMGEMINELLRPNSDVEAELARVSLIMTIVGVVVYVLQGSFVACFLITAYRQIARIKARYFAAILRQDMAWHDEHKPGDLTARMTGDTRVLQNGINDKLGSGIMQFGTFVFGFGFGFYYAWELTLVMTGTLPLIGGLGGAMATAMTAMTEQSRAHFAKAGAVATEVIENVRTVQTFGREDHETERFAAAVIDAEAAGIRKDLVSNLSIGGTYGIMFCTYTIAFWFSAYLIEWGRNDVGEVTAAFFSVLIGSFGIGLVFPSVTSFTEARGAACKIYAVIERTPEIDILADGKDIKTLSTAIDFKHVRFSYPTRRDQVLFTDLNVTIPRGKKVAFSGASGCGKSSIIGLLQRFYDPVEGTVEVDGVDMRELRLSSWRDLIGIVSQEPSLFSGSMSENVRIGKPDATMEEVIHACRLANIHDTIMSLPDQYDTAVGNVGSQLSGGQKQRLAIARAIIKKPMLLILDEATSALDRKSEVEVQTALDGLLTDASNQMTVVVIAHRLATIRNVDCIYYIDYDAVNGSHIAEAGTFDELMALKGHFAAMAVKQGAHNDSAATSANTPQSAGDDAHHSKAHHDRHDPLRNQSEASAVPIEKLLAYEVDNTVVSPMRIMKMNRENIWAVVLGLLGSLISGGVYPIYAYVFGKMLNVLGKYAADIPKLHSETRIIAPLFIAIGVGAFIGWALQSFYGYAGEKLTTKIRTQLFRNILRQDQSFFDTPGRDAGSLSGLLSGDSEAIHQLWGPSIGFKVQLVCNIFVGLIIAFVHQWKLAFVCVASMPAMILAGTLQQMLIFGFGHQGEDELREESVVIESLTNVRTVVSFNLGESRSKLYAETVAKELPRNIKKGAVIGVIYGFTQFAFYGMFALSFWYGGKLVANGEADFEEVMITTMAVMMGAMGAGEAGGFATKVNDAQISSKRVFAVIDRKPLIDPYDRADTTIGNGCDIQFDAVKFIYPARPKQVVLQSLTAQFRDKTFNGLMGQTGCGKSTSIQMLARFYNPTRGEIRINGKAMLDMDLQTWRENISIVLQEPNLFSGTIRENIRYSMVGATDAEVEHAARLASIHDDIVNMPHGYDTDVGYKGRALSGGQKQRVAIARGLLRKPKLLLLDEATSALDNATEAKVQEGIETAFRENPMTIVSIAHRLTTIRHANKILLLDEGEILEEGNHDELMALNGEYKTRWELFAAASH</sequence>
<dbReference type="Gene3D" id="1.20.1560.10">
    <property type="entry name" value="ABC transporter type 1, transmembrane domain"/>
    <property type="match status" value="1"/>
</dbReference>
<dbReference type="InterPro" id="IPR017871">
    <property type="entry name" value="ABC_transporter-like_CS"/>
</dbReference>
<feature type="transmembrane region" description="Helical" evidence="10">
    <location>
        <begin position="203"/>
        <end position="224"/>
    </location>
</feature>
<dbReference type="OMA" id="GFGQEEQ"/>
<dbReference type="InterPro" id="IPR027417">
    <property type="entry name" value="P-loop_NTPase"/>
</dbReference>
<feature type="region of interest" description="Disordered" evidence="9">
    <location>
        <begin position="626"/>
        <end position="659"/>
    </location>
</feature>
<dbReference type="GO" id="GO:0016887">
    <property type="term" value="F:ATP hydrolysis activity"/>
    <property type="evidence" value="ECO:0007669"/>
    <property type="project" value="InterPro"/>
</dbReference>
<feature type="compositionally biased region" description="Basic and acidic residues" evidence="9">
    <location>
        <begin position="641"/>
        <end position="656"/>
    </location>
</feature>
<feature type="transmembrane region" description="Helical" evidence="10">
    <location>
        <begin position="920"/>
        <end position="943"/>
    </location>
</feature>
<feature type="domain" description="ABC transporter" evidence="11">
    <location>
        <begin position="1018"/>
        <end position="1256"/>
    </location>
</feature>
<accession>A0A0S4JDP8</accession>
<feature type="domain" description="ABC transmembrane type-1" evidence="12">
    <location>
        <begin position="58"/>
        <end position="342"/>
    </location>
</feature>
<evidence type="ECO:0000259" key="11">
    <source>
        <dbReference type="PROSITE" id="PS50893"/>
    </source>
</evidence>
<name>A0A0S4JDP8_BODSA</name>
<dbReference type="OrthoDB" id="6500128at2759"/>
<reference evidence="14" key="1">
    <citation type="submission" date="2015-09" db="EMBL/GenBank/DDBJ databases">
        <authorList>
            <consortium name="Pathogen Informatics"/>
        </authorList>
    </citation>
    <scope>NUCLEOTIDE SEQUENCE [LARGE SCALE GENOMIC DNA]</scope>
    <source>
        <strain evidence="14">Lake Konstanz</strain>
    </source>
</reference>
<evidence type="ECO:0000256" key="10">
    <source>
        <dbReference type="SAM" id="Phobius"/>
    </source>
</evidence>
<evidence type="ECO:0000259" key="12">
    <source>
        <dbReference type="PROSITE" id="PS50929"/>
    </source>
</evidence>
<evidence type="ECO:0000256" key="5">
    <source>
        <dbReference type="ARBA" id="ARBA00022741"/>
    </source>
</evidence>
<dbReference type="VEuPathDB" id="TriTrypDB:BSAL_09565"/>
<feature type="transmembrane region" description="Helical" evidence="10">
    <location>
        <begin position="693"/>
        <end position="716"/>
    </location>
</feature>
<keyword evidence="5" id="KW-0547">Nucleotide-binding</keyword>
<dbReference type="PANTHER" id="PTHR43394">
    <property type="entry name" value="ATP-DEPENDENT PERMEASE MDL1, MITOCHONDRIAL"/>
    <property type="match status" value="1"/>
</dbReference>
<keyword evidence="8 10" id="KW-0472">Membrane</keyword>
<feature type="domain" description="ABC transmembrane type-1" evidence="12">
    <location>
        <begin position="697"/>
        <end position="984"/>
    </location>
</feature>
<dbReference type="InterPro" id="IPR039421">
    <property type="entry name" value="Type_1_exporter"/>
</dbReference>
<feature type="transmembrane region" description="Helical" evidence="10">
    <location>
        <begin position="175"/>
        <end position="197"/>
    </location>
</feature>
<evidence type="ECO:0000313" key="13">
    <source>
        <dbReference type="EMBL" id="CUG87307.1"/>
    </source>
</evidence>
<feature type="transmembrane region" description="Helical" evidence="10">
    <location>
        <begin position="55"/>
        <end position="79"/>
    </location>
</feature>
<dbReference type="Pfam" id="PF00664">
    <property type="entry name" value="ABC_membrane"/>
    <property type="match status" value="2"/>
</dbReference>
<keyword evidence="3" id="KW-0813">Transport</keyword>
<evidence type="ECO:0000256" key="8">
    <source>
        <dbReference type="ARBA" id="ARBA00023136"/>
    </source>
</evidence>
<dbReference type="Proteomes" id="UP000051952">
    <property type="component" value="Unassembled WGS sequence"/>
</dbReference>
<dbReference type="CDD" id="cd18577">
    <property type="entry name" value="ABC_6TM_Pgp_ABCB1_D1_like"/>
    <property type="match status" value="1"/>
</dbReference>
<dbReference type="SUPFAM" id="SSF52540">
    <property type="entry name" value="P-loop containing nucleoside triphosphate hydrolases"/>
    <property type="match status" value="2"/>
</dbReference>
<proteinExistence type="inferred from homology"/>
<dbReference type="GO" id="GO:0005743">
    <property type="term" value="C:mitochondrial inner membrane"/>
    <property type="evidence" value="ECO:0007669"/>
    <property type="project" value="TreeGrafter"/>
</dbReference>
<feature type="compositionally biased region" description="Polar residues" evidence="9">
    <location>
        <begin position="628"/>
        <end position="638"/>
    </location>
</feature>
<feature type="transmembrane region" description="Helical" evidence="10">
    <location>
        <begin position="318"/>
        <end position="337"/>
    </location>
</feature>
<evidence type="ECO:0000256" key="1">
    <source>
        <dbReference type="ARBA" id="ARBA00004141"/>
    </source>
</evidence>
<dbReference type="PROSITE" id="PS50929">
    <property type="entry name" value="ABC_TM1F"/>
    <property type="match status" value="2"/>
</dbReference>
<dbReference type="SMART" id="SM00382">
    <property type="entry name" value="AAA"/>
    <property type="match status" value="2"/>
</dbReference>
<feature type="transmembrane region" description="Helical" evidence="10">
    <location>
        <begin position="740"/>
        <end position="764"/>
    </location>
</feature>
<evidence type="ECO:0000256" key="6">
    <source>
        <dbReference type="ARBA" id="ARBA00022840"/>
    </source>
</evidence>
<comment type="similarity">
    <text evidence="2">Belongs to the ABC transporter superfamily. ABCB family. Multidrug resistance exporter (TC 3.A.1.201) subfamily.</text>
</comment>